<keyword evidence="2" id="KW-1185">Reference proteome</keyword>
<sequence length="79" mass="8851">MTHHEHHSKSRSRINSTTSLGLTHMQRLNHGSIPSVKHTDRHQPFVFGSSTLNSLSHILVLVPPPHRFSPPLLDLASCM</sequence>
<protein>
    <submittedName>
        <fullName evidence="1">Uncharacterized protein</fullName>
    </submittedName>
</protein>
<evidence type="ECO:0000313" key="2">
    <source>
        <dbReference type="Proteomes" id="UP000018144"/>
    </source>
</evidence>
<dbReference type="Proteomes" id="UP000018144">
    <property type="component" value="Unassembled WGS sequence"/>
</dbReference>
<gene>
    <name evidence="1" type="ORF">PCON_06933</name>
</gene>
<dbReference type="AlphaFoldDB" id="U4LB05"/>
<organism evidence="1 2">
    <name type="scientific">Pyronema omphalodes (strain CBS 100304)</name>
    <name type="common">Pyronema confluens</name>
    <dbReference type="NCBI Taxonomy" id="1076935"/>
    <lineage>
        <taxon>Eukaryota</taxon>
        <taxon>Fungi</taxon>
        <taxon>Dikarya</taxon>
        <taxon>Ascomycota</taxon>
        <taxon>Pezizomycotina</taxon>
        <taxon>Pezizomycetes</taxon>
        <taxon>Pezizales</taxon>
        <taxon>Pyronemataceae</taxon>
        <taxon>Pyronema</taxon>
    </lineage>
</organism>
<name>U4LB05_PYROM</name>
<dbReference type="EMBL" id="HF935349">
    <property type="protein sequence ID" value="CCX07344.1"/>
    <property type="molecule type" value="Genomic_DNA"/>
</dbReference>
<reference evidence="1 2" key="1">
    <citation type="journal article" date="2013" name="PLoS Genet.">
        <title>The genome and development-dependent transcriptomes of Pyronema confluens: a window into fungal evolution.</title>
        <authorList>
            <person name="Traeger S."/>
            <person name="Altegoer F."/>
            <person name="Freitag M."/>
            <person name="Gabaldon T."/>
            <person name="Kempken F."/>
            <person name="Kumar A."/>
            <person name="Marcet-Houben M."/>
            <person name="Poggeler S."/>
            <person name="Stajich J.E."/>
            <person name="Nowrousian M."/>
        </authorList>
    </citation>
    <scope>NUCLEOTIDE SEQUENCE [LARGE SCALE GENOMIC DNA]</scope>
    <source>
        <strain evidence="2">CBS 100304</strain>
        <tissue evidence="1">Vegetative mycelium</tissue>
    </source>
</reference>
<proteinExistence type="predicted"/>
<accession>U4LB05</accession>
<evidence type="ECO:0000313" key="1">
    <source>
        <dbReference type="EMBL" id="CCX07344.1"/>
    </source>
</evidence>